<protein>
    <submittedName>
        <fullName evidence="1">Uncharacterized protein</fullName>
    </submittedName>
</protein>
<organism evidence="1 2">
    <name type="scientific">Pontibacter populi</name>
    <dbReference type="NCBI Taxonomy" id="890055"/>
    <lineage>
        <taxon>Bacteria</taxon>
        <taxon>Pseudomonadati</taxon>
        <taxon>Bacteroidota</taxon>
        <taxon>Cytophagia</taxon>
        <taxon>Cytophagales</taxon>
        <taxon>Hymenobacteraceae</taxon>
        <taxon>Pontibacter</taxon>
    </lineage>
</organism>
<evidence type="ECO:0000313" key="2">
    <source>
        <dbReference type="Proteomes" id="UP001476807"/>
    </source>
</evidence>
<comment type="caution">
    <text evidence="1">The sequence shown here is derived from an EMBL/GenBank/DDBJ whole genome shotgun (WGS) entry which is preliminary data.</text>
</comment>
<reference evidence="1 2" key="1">
    <citation type="submission" date="2024-06" db="EMBL/GenBank/DDBJ databases">
        <title>Pontibacter populi HYL7-15.</title>
        <authorList>
            <person name="Kim M.K."/>
        </authorList>
    </citation>
    <scope>NUCLEOTIDE SEQUENCE [LARGE SCALE GENOMIC DNA]</scope>
    <source>
        <strain evidence="1 2">HYL7-15</strain>
    </source>
</reference>
<dbReference type="EMBL" id="JBEOKT010000014">
    <property type="protein sequence ID" value="MER2998823.1"/>
    <property type="molecule type" value="Genomic_DNA"/>
</dbReference>
<dbReference type="Proteomes" id="UP001476807">
    <property type="component" value="Unassembled WGS sequence"/>
</dbReference>
<evidence type="ECO:0000313" key="1">
    <source>
        <dbReference type="EMBL" id="MER2998823.1"/>
    </source>
</evidence>
<name>A0ABV1RWQ4_9BACT</name>
<sequence>MHNFEELVEIGTEFTLKALNETFGKIEQELHLSAHTPLVKGVQMIQLQKAILATGMYSMFEAELQNSLACSDGFKEAKKILLQKGETDLVDRFNAFYLAINVLKHGKGSSYNAVVAKSKDLPFKLKLPTEYFFDEGDISEVSTLVEVDDDFVLNCAELIRKISDILKSN</sequence>
<gene>
    <name evidence="1" type="ORF">ABS362_14815</name>
</gene>
<accession>A0ABV1RWQ4</accession>
<dbReference type="RefSeq" id="WP_350413272.1">
    <property type="nucleotide sequence ID" value="NZ_JBEOKT010000014.1"/>
</dbReference>
<keyword evidence="2" id="KW-1185">Reference proteome</keyword>
<proteinExistence type="predicted"/>